<keyword evidence="2" id="KW-1185">Reference proteome</keyword>
<dbReference type="AlphaFoldDB" id="A0A8J2HB43"/>
<evidence type="ECO:0000313" key="2">
    <source>
        <dbReference type="Proteomes" id="UP000786811"/>
    </source>
</evidence>
<sequence length="73" mass="8553">MTHSHIMTKEPSPQCQRCGEILTIKHILIECNNYNPERRKTKLPNNMKSCLDDHSGCLKTLQFIKIIKLFKEI</sequence>
<accession>A0A8J2HB43</accession>
<protein>
    <recommendedName>
        <fullName evidence="3">RNase H domain-containing protein</fullName>
    </recommendedName>
</protein>
<gene>
    <name evidence="1" type="ORF">HICCMSTLAB_LOCUS5589</name>
</gene>
<comment type="caution">
    <text evidence="1">The sequence shown here is derived from an EMBL/GenBank/DDBJ whole genome shotgun (WGS) entry which is preliminary data.</text>
</comment>
<dbReference type="OrthoDB" id="6369833at2759"/>
<proteinExistence type="predicted"/>
<dbReference type="EMBL" id="CAJNRD030001119">
    <property type="protein sequence ID" value="CAG5090332.1"/>
    <property type="molecule type" value="Genomic_DNA"/>
</dbReference>
<organism evidence="1 2">
    <name type="scientific">Cotesia congregata</name>
    <name type="common">Parasitoid wasp</name>
    <name type="synonym">Apanteles congregatus</name>
    <dbReference type="NCBI Taxonomy" id="51543"/>
    <lineage>
        <taxon>Eukaryota</taxon>
        <taxon>Metazoa</taxon>
        <taxon>Ecdysozoa</taxon>
        <taxon>Arthropoda</taxon>
        <taxon>Hexapoda</taxon>
        <taxon>Insecta</taxon>
        <taxon>Pterygota</taxon>
        <taxon>Neoptera</taxon>
        <taxon>Endopterygota</taxon>
        <taxon>Hymenoptera</taxon>
        <taxon>Apocrita</taxon>
        <taxon>Ichneumonoidea</taxon>
        <taxon>Braconidae</taxon>
        <taxon>Microgastrinae</taxon>
        <taxon>Cotesia</taxon>
    </lineage>
</organism>
<reference evidence="1" key="1">
    <citation type="submission" date="2021-04" db="EMBL/GenBank/DDBJ databases">
        <authorList>
            <person name="Chebbi M.A.C M."/>
        </authorList>
    </citation>
    <scope>NUCLEOTIDE SEQUENCE</scope>
</reference>
<evidence type="ECO:0008006" key="3">
    <source>
        <dbReference type="Google" id="ProtNLM"/>
    </source>
</evidence>
<name>A0A8J2HB43_COTCN</name>
<dbReference type="Proteomes" id="UP000786811">
    <property type="component" value="Unassembled WGS sequence"/>
</dbReference>
<evidence type="ECO:0000313" key="1">
    <source>
        <dbReference type="EMBL" id="CAG5090332.1"/>
    </source>
</evidence>